<dbReference type="SUPFAM" id="SSF88946">
    <property type="entry name" value="Sigma2 domain of RNA polymerase sigma factors"/>
    <property type="match status" value="1"/>
</dbReference>
<comment type="similarity">
    <text evidence="1">Belongs to the sigma-70 factor family. ECF subfamily.</text>
</comment>
<feature type="domain" description="RNA polymerase sigma factor 70 region 4 type 2" evidence="7">
    <location>
        <begin position="142"/>
        <end position="194"/>
    </location>
</feature>
<dbReference type="InterPro" id="IPR007627">
    <property type="entry name" value="RNA_pol_sigma70_r2"/>
</dbReference>
<dbReference type="AlphaFoldDB" id="A0A538UA52"/>
<name>A0A538UA52_UNCEI</name>
<reference evidence="8 9" key="1">
    <citation type="journal article" date="2019" name="Nat. Microbiol.">
        <title>Mediterranean grassland soil C-N compound turnover is dependent on rainfall and depth, and is mediated by genomically divergent microorganisms.</title>
        <authorList>
            <person name="Diamond S."/>
            <person name="Andeer P.F."/>
            <person name="Li Z."/>
            <person name="Crits-Christoph A."/>
            <person name="Burstein D."/>
            <person name="Anantharaman K."/>
            <person name="Lane K.R."/>
            <person name="Thomas B.C."/>
            <person name="Pan C."/>
            <person name="Northen T.R."/>
            <person name="Banfield J.F."/>
        </authorList>
    </citation>
    <scope>NUCLEOTIDE SEQUENCE [LARGE SCALE GENOMIC DNA]</scope>
    <source>
        <strain evidence="8">WS_10</strain>
    </source>
</reference>
<dbReference type="NCBIfam" id="TIGR02937">
    <property type="entry name" value="sigma70-ECF"/>
    <property type="match status" value="1"/>
</dbReference>
<evidence type="ECO:0000256" key="1">
    <source>
        <dbReference type="ARBA" id="ARBA00010641"/>
    </source>
</evidence>
<evidence type="ECO:0000313" key="8">
    <source>
        <dbReference type="EMBL" id="TMQ72754.1"/>
    </source>
</evidence>
<evidence type="ECO:0000256" key="2">
    <source>
        <dbReference type="ARBA" id="ARBA00023015"/>
    </source>
</evidence>
<accession>A0A538UA52</accession>
<evidence type="ECO:0000256" key="4">
    <source>
        <dbReference type="ARBA" id="ARBA00023125"/>
    </source>
</evidence>
<gene>
    <name evidence="8" type="ORF">E6K80_01915</name>
</gene>
<dbReference type="InterPro" id="IPR039425">
    <property type="entry name" value="RNA_pol_sigma-70-like"/>
</dbReference>
<dbReference type="PANTHER" id="PTHR43133:SF8">
    <property type="entry name" value="RNA POLYMERASE SIGMA FACTOR HI_1459-RELATED"/>
    <property type="match status" value="1"/>
</dbReference>
<protein>
    <submittedName>
        <fullName evidence="8">Sigma-70 family RNA polymerase sigma factor</fullName>
    </submittedName>
</protein>
<dbReference type="Proteomes" id="UP000319836">
    <property type="component" value="Unassembled WGS sequence"/>
</dbReference>
<dbReference type="Gene3D" id="1.10.1740.10">
    <property type="match status" value="1"/>
</dbReference>
<dbReference type="InterPro" id="IPR013324">
    <property type="entry name" value="RNA_pol_sigma_r3/r4-like"/>
</dbReference>
<proteinExistence type="inferred from homology"/>
<dbReference type="Pfam" id="PF08281">
    <property type="entry name" value="Sigma70_r4_2"/>
    <property type="match status" value="1"/>
</dbReference>
<dbReference type="Gene3D" id="1.10.10.10">
    <property type="entry name" value="Winged helix-like DNA-binding domain superfamily/Winged helix DNA-binding domain"/>
    <property type="match status" value="1"/>
</dbReference>
<sequence length="207" mass="22498">MVSPSPSDSSPPHAGASLGTISVLVERARSGDSTAREQLARRCVQALRRFAGGRVPRGVRGRLDTDDLVQNAVMRVFERLDAFERRGHGSFLANLRTIVLNQIRDEARRLSTRSPHQELGEDLRGGGPSPLDAAIGSDFVRAYETALARLSAPQRQAVVLRLEMGYGYDEIAEALGNASPNAARMMVVRALVRLSREMEAHGRSIAG</sequence>
<keyword evidence="3" id="KW-0731">Sigma factor</keyword>
<dbReference type="EMBL" id="VBPA01000042">
    <property type="protein sequence ID" value="TMQ72754.1"/>
    <property type="molecule type" value="Genomic_DNA"/>
</dbReference>
<dbReference type="GO" id="GO:0006352">
    <property type="term" value="P:DNA-templated transcription initiation"/>
    <property type="evidence" value="ECO:0007669"/>
    <property type="project" value="InterPro"/>
</dbReference>
<dbReference type="InterPro" id="IPR014284">
    <property type="entry name" value="RNA_pol_sigma-70_dom"/>
</dbReference>
<evidence type="ECO:0000259" key="7">
    <source>
        <dbReference type="Pfam" id="PF08281"/>
    </source>
</evidence>
<evidence type="ECO:0000313" key="9">
    <source>
        <dbReference type="Proteomes" id="UP000319836"/>
    </source>
</evidence>
<dbReference type="GO" id="GO:0003677">
    <property type="term" value="F:DNA binding"/>
    <property type="evidence" value="ECO:0007669"/>
    <property type="project" value="UniProtKB-KW"/>
</dbReference>
<dbReference type="SUPFAM" id="SSF88659">
    <property type="entry name" value="Sigma3 and sigma4 domains of RNA polymerase sigma factors"/>
    <property type="match status" value="1"/>
</dbReference>
<keyword evidence="5" id="KW-0804">Transcription</keyword>
<dbReference type="Pfam" id="PF04542">
    <property type="entry name" value="Sigma70_r2"/>
    <property type="match status" value="1"/>
</dbReference>
<dbReference type="InterPro" id="IPR013249">
    <property type="entry name" value="RNA_pol_sigma70_r4_t2"/>
</dbReference>
<dbReference type="GO" id="GO:0016987">
    <property type="term" value="F:sigma factor activity"/>
    <property type="evidence" value="ECO:0007669"/>
    <property type="project" value="UniProtKB-KW"/>
</dbReference>
<dbReference type="PANTHER" id="PTHR43133">
    <property type="entry name" value="RNA POLYMERASE ECF-TYPE SIGMA FACTO"/>
    <property type="match status" value="1"/>
</dbReference>
<evidence type="ECO:0000256" key="3">
    <source>
        <dbReference type="ARBA" id="ARBA00023082"/>
    </source>
</evidence>
<comment type="caution">
    <text evidence="8">The sequence shown here is derived from an EMBL/GenBank/DDBJ whole genome shotgun (WGS) entry which is preliminary data.</text>
</comment>
<evidence type="ECO:0000256" key="5">
    <source>
        <dbReference type="ARBA" id="ARBA00023163"/>
    </source>
</evidence>
<evidence type="ECO:0000259" key="6">
    <source>
        <dbReference type="Pfam" id="PF04542"/>
    </source>
</evidence>
<organism evidence="8 9">
    <name type="scientific">Eiseniibacteriota bacterium</name>
    <dbReference type="NCBI Taxonomy" id="2212470"/>
    <lineage>
        <taxon>Bacteria</taxon>
        <taxon>Candidatus Eiseniibacteriota</taxon>
    </lineage>
</organism>
<keyword evidence="2" id="KW-0805">Transcription regulation</keyword>
<keyword evidence="4" id="KW-0238">DNA-binding</keyword>
<dbReference type="InterPro" id="IPR013325">
    <property type="entry name" value="RNA_pol_sigma_r2"/>
</dbReference>
<feature type="domain" description="RNA polymerase sigma-70 region 2" evidence="6">
    <location>
        <begin position="40"/>
        <end position="111"/>
    </location>
</feature>
<dbReference type="InterPro" id="IPR036388">
    <property type="entry name" value="WH-like_DNA-bd_sf"/>
</dbReference>